<evidence type="ECO:0000313" key="1">
    <source>
        <dbReference type="EMBL" id="SDX38718.1"/>
    </source>
</evidence>
<keyword evidence="2" id="KW-1185">Reference proteome</keyword>
<name>A0A1H3BAJ6_9RHOB</name>
<gene>
    <name evidence="1" type="ORF">SAMN04488001_3106</name>
</gene>
<dbReference type="NCBIfam" id="NF046098">
    <property type="entry name" value="RSP_7527_fam"/>
    <property type="match status" value="1"/>
</dbReference>
<dbReference type="InterPro" id="IPR058227">
    <property type="entry name" value="RSP_7527-like"/>
</dbReference>
<proteinExistence type="predicted"/>
<dbReference type="EMBL" id="FNOI01000006">
    <property type="protein sequence ID" value="SDX38718.1"/>
    <property type="molecule type" value="Genomic_DNA"/>
</dbReference>
<evidence type="ECO:0000313" key="2">
    <source>
        <dbReference type="Proteomes" id="UP000199441"/>
    </source>
</evidence>
<protein>
    <submittedName>
        <fullName evidence="1">Uncharacterized protein</fullName>
    </submittedName>
</protein>
<dbReference type="RefSeq" id="WP_170833487.1">
    <property type="nucleotide sequence ID" value="NZ_FNOI01000006.1"/>
</dbReference>
<sequence>MNFDDTKSINIEAIELEARKMRAEYTAQLLSSAGAWIASKFTVSGWVGSKTA</sequence>
<reference evidence="2" key="1">
    <citation type="submission" date="2016-10" db="EMBL/GenBank/DDBJ databases">
        <authorList>
            <person name="Varghese N."/>
            <person name="Submissions S."/>
        </authorList>
    </citation>
    <scope>NUCLEOTIDE SEQUENCE [LARGE SCALE GENOMIC DNA]</scope>
    <source>
        <strain evidence="2">DSM 26922</strain>
    </source>
</reference>
<accession>A0A1H3BAJ6</accession>
<dbReference type="AlphaFoldDB" id="A0A1H3BAJ6"/>
<organism evidence="1 2">
    <name type="scientific">Litoreibacter albidus</name>
    <dbReference type="NCBI Taxonomy" id="670155"/>
    <lineage>
        <taxon>Bacteria</taxon>
        <taxon>Pseudomonadati</taxon>
        <taxon>Pseudomonadota</taxon>
        <taxon>Alphaproteobacteria</taxon>
        <taxon>Rhodobacterales</taxon>
        <taxon>Roseobacteraceae</taxon>
        <taxon>Litoreibacter</taxon>
    </lineage>
</organism>
<dbReference type="Proteomes" id="UP000199441">
    <property type="component" value="Unassembled WGS sequence"/>
</dbReference>
<dbReference type="STRING" id="670155.SAMN04488001_3106"/>